<dbReference type="Pfam" id="PF00300">
    <property type="entry name" value="His_Phos_1"/>
    <property type="match status" value="1"/>
</dbReference>
<dbReference type="PANTHER" id="PTHR48100:SF1">
    <property type="entry name" value="HISTIDINE PHOSPHATASE FAMILY PROTEIN-RELATED"/>
    <property type="match status" value="1"/>
</dbReference>
<name>A0A078M564_9BACL</name>
<dbReference type="PATRIC" id="fig|1461583.4.peg.602"/>
<reference evidence="1" key="1">
    <citation type="submission" date="2014-07" db="EMBL/GenBank/DDBJ databases">
        <authorList>
            <person name="Urmite Genomes Urmite Genomes"/>
        </authorList>
    </citation>
    <scope>NUCLEOTIDE SEQUENCE</scope>
    <source>
        <strain evidence="1">13S34_air</strain>
    </source>
</reference>
<dbReference type="Gene3D" id="3.40.50.1240">
    <property type="entry name" value="Phosphoglycerate mutase-like"/>
    <property type="match status" value="1"/>
</dbReference>
<dbReference type="PANTHER" id="PTHR48100">
    <property type="entry name" value="BROAD-SPECIFICITY PHOSPHATASE YOR283W-RELATED"/>
    <property type="match status" value="1"/>
</dbReference>
<proteinExistence type="predicted"/>
<dbReference type="GO" id="GO:0016791">
    <property type="term" value="F:phosphatase activity"/>
    <property type="evidence" value="ECO:0007669"/>
    <property type="project" value="TreeGrafter"/>
</dbReference>
<gene>
    <name evidence="1" type="ORF">BN1050_00629</name>
</gene>
<dbReference type="GO" id="GO:0005737">
    <property type="term" value="C:cytoplasm"/>
    <property type="evidence" value="ECO:0007669"/>
    <property type="project" value="TreeGrafter"/>
</dbReference>
<dbReference type="EMBL" id="LN483073">
    <property type="protein sequence ID" value="CEA00487.1"/>
    <property type="molecule type" value="Genomic_DNA"/>
</dbReference>
<dbReference type="InterPro" id="IPR050275">
    <property type="entry name" value="PGM_Phosphatase"/>
</dbReference>
<dbReference type="InterPro" id="IPR013078">
    <property type="entry name" value="His_Pase_superF_clade-1"/>
</dbReference>
<dbReference type="HOGENOM" id="CLU_033323_8_1_9"/>
<protein>
    <submittedName>
        <fullName evidence="1">Bifunctional RNase H/acid phosphatase</fullName>
    </submittedName>
</protein>
<dbReference type="SUPFAM" id="SSF53254">
    <property type="entry name" value="Phosphoglycerate mutase-like"/>
    <property type="match status" value="1"/>
</dbReference>
<dbReference type="CDD" id="cd07067">
    <property type="entry name" value="HP_PGM_like"/>
    <property type="match status" value="1"/>
</dbReference>
<evidence type="ECO:0000313" key="1">
    <source>
        <dbReference type="EMBL" id="CEA00487.1"/>
    </source>
</evidence>
<accession>A0A078M564</accession>
<dbReference type="SMART" id="SM00855">
    <property type="entry name" value="PGAM"/>
    <property type="match status" value="1"/>
</dbReference>
<dbReference type="AlphaFoldDB" id="A0A078M564"/>
<dbReference type="InterPro" id="IPR029033">
    <property type="entry name" value="His_PPase_superfam"/>
</dbReference>
<organism evidence="1">
    <name type="scientific">Metalysinibacillus saudimassiliensis</name>
    <dbReference type="NCBI Taxonomy" id="1461583"/>
    <lineage>
        <taxon>Bacteria</taxon>
        <taxon>Bacillati</taxon>
        <taxon>Bacillota</taxon>
        <taxon>Bacilli</taxon>
        <taxon>Bacillales</taxon>
        <taxon>Caryophanaceae</taxon>
        <taxon>Metalysinibacillus</taxon>
    </lineage>
</organism>
<sequence>MARAAVVLRLMRHAKTPMNARKEYLGWTDDAILAQHLPVQSYAQHTIIGSDLLRCRQTAAAYFPHATYIKEPRLRELNFGDFEGKTYAQLQHNAAYCAWLDDPYAPVPNGENFADFLQRVYAGFLTNARHKTIIMTHGGVVRALLQRFAPQEHPYWHYSAGHTQVYILIWQHQQDFEEARRCTYLLEEHIAAKPHMSKKS</sequence>